<dbReference type="OrthoDB" id="6225685at2"/>
<dbReference type="AlphaFoldDB" id="A0A2T5J7Z4"/>
<dbReference type="EMBL" id="QAOQ01000005">
    <property type="protein sequence ID" value="PTQ95570.1"/>
    <property type="molecule type" value="Genomic_DNA"/>
</dbReference>
<name>A0A2T5J7Z4_9SPHI</name>
<evidence type="ECO:0000256" key="1">
    <source>
        <dbReference type="SAM" id="SignalP"/>
    </source>
</evidence>
<evidence type="ECO:0000313" key="2">
    <source>
        <dbReference type="EMBL" id="PTQ95570.1"/>
    </source>
</evidence>
<comment type="caution">
    <text evidence="2">The sequence shown here is derived from an EMBL/GenBank/DDBJ whole genome shotgun (WGS) entry which is preliminary data.</text>
</comment>
<gene>
    <name evidence="2" type="ORF">C8P68_10575</name>
</gene>
<keyword evidence="1" id="KW-0732">Signal</keyword>
<sequence length="260" mass="30409">MKALALALFSLFLFSHTVYAQNMDTVQPDSLYKKYNIHYRTSQQGYISKAKQIFVFDKAGRVTGFVVTDNATGKWPQMVMAYEYDTNGRLLAEHDTSFYRNGKSIKEVKLTFDAEGSLIKKTSYRNGDITSEIQYSQKENKETESLYRYDAIYRVQTTYYDEHHKKIRFTGTEKADTAAKPRTIELYGKKVTISPANKDEQWDYIFKNSYDRQGNLISQQRLVNNKLQDETTFTYDDRGLLIRTKQSDHEDAEVFDYKSY</sequence>
<feature type="chain" id="PRO_5015649183" evidence="1">
    <location>
        <begin position="21"/>
        <end position="260"/>
    </location>
</feature>
<dbReference type="Gene3D" id="2.180.10.10">
    <property type="entry name" value="RHS repeat-associated core"/>
    <property type="match status" value="1"/>
</dbReference>
<protein>
    <submittedName>
        <fullName evidence="2">YD repeat-containing protein</fullName>
    </submittedName>
</protein>
<feature type="signal peptide" evidence="1">
    <location>
        <begin position="1"/>
        <end position="20"/>
    </location>
</feature>
<keyword evidence="3" id="KW-1185">Reference proteome</keyword>
<proteinExistence type="predicted"/>
<dbReference type="Proteomes" id="UP000244168">
    <property type="component" value="Unassembled WGS sequence"/>
</dbReference>
<organism evidence="2 3">
    <name type="scientific">Mucilaginibacter yixingensis</name>
    <dbReference type="NCBI Taxonomy" id="1295612"/>
    <lineage>
        <taxon>Bacteria</taxon>
        <taxon>Pseudomonadati</taxon>
        <taxon>Bacteroidota</taxon>
        <taxon>Sphingobacteriia</taxon>
        <taxon>Sphingobacteriales</taxon>
        <taxon>Sphingobacteriaceae</taxon>
        <taxon>Mucilaginibacter</taxon>
    </lineage>
</organism>
<reference evidence="2 3" key="1">
    <citation type="submission" date="2018-04" db="EMBL/GenBank/DDBJ databases">
        <title>Genomic Encyclopedia of Archaeal and Bacterial Type Strains, Phase II (KMG-II): from individual species to whole genera.</title>
        <authorList>
            <person name="Goeker M."/>
        </authorList>
    </citation>
    <scope>NUCLEOTIDE SEQUENCE [LARGE SCALE GENOMIC DNA]</scope>
    <source>
        <strain evidence="2 3">DSM 26809</strain>
    </source>
</reference>
<accession>A0A2T5J7Z4</accession>
<evidence type="ECO:0000313" key="3">
    <source>
        <dbReference type="Proteomes" id="UP000244168"/>
    </source>
</evidence>
<dbReference type="RefSeq" id="WP_146166552.1">
    <property type="nucleotide sequence ID" value="NZ_CP160205.1"/>
</dbReference>